<evidence type="ECO:0000313" key="2">
    <source>
        <dbReference type="EMBL" id="JAS11790.1"/>
    </source>
</evidence>
<evidence type="ECO:0000256" key="1">
    <source>
        <dbReference type="ARBA" id="ARBA00022559"/>
    </source>
</evidence>
<dbReference type="InterPro" id="IPR019791">
    <property type="entry name" value="Haem_peroxidase_animal"/>
</dbReference>
<gene>
    <name evidence="2" type="ORF">g.213</name>
</gene>
<dbReference type="InterPro" id="IPR010255">
    <property type="entry name" value="Haem_peroxidase_sf"/>
</dbReference>
<dbReference type="PROSITE" id="PS50292">
    <property type="entry name" value="PEROXIDASE_3"/>
    <property type="match status" value="1"/>
</dbReference>
<dbReference type="GO" id="GO:0006979">
    <property type="term" value="P:response to oxidative stress"/>
    <property type="evidence" value="ECO:0007669"/>
    <property type="project" value="InterPro"/>
</dbReference>
<proteinExistence type="predicted"/>
<keyword evidence="1" id="KW-0560">Oxidoreductase</keyword>
<accession>A0A1B6CEP5</accession>
<feature type="non-terminal residue" evidence="2">
    <location>
        <position position="99"/>
    </location>
</feature>
<dbReference type="Gene3D" id="1.10.640.10">
    <property type="entry name" value="Haem peroxidase domain superfamily, animal type"/>
    <property type="match status" value="1"/>
</dbReference>
<organism evidence="2">
    <name type="scientific">Clastoptera arizonana</name>
    <name type="common">Arizona spittle bug</name>
    <dbReference type="NCBI Taxonomy" id="38151"/>
    <lineage>
        <taxon>Eukaryota</taxon>
        <taxon>Metazoa</taxon>
        <taxon>Ecdysozoa</taxon>
        <taxon>Arthropoda</taxon>
        <taxon>Hexapoda</taxon>
        <taxon>Insecta</taxon>
        <taxon>Pterygota</taxon>
        <taxon>Neoptera</taxon>
        <taxon>Paraneoptera</taxon>
        <taxon>Hemiptera</taxon>
        <taxon>Auchenorrhyncha</taxon>
        <taxon>Cercopoidea</taxon>
        <taxon>Clastopteridae</taxon>
        <taxon>Clastoptera</taxon>
    </lineage>
</organism>
<dbReference type="SUPFAM" id="SSF48113">
    <property type="entry name" value="Heme-dependent peroxidases"/>
    <property type="match status" value="1"/>
</dbReference>
<dbReference type="PANTHER" id="PTHR11475">
    <property type="entry name" value="OXIDASE/PEROXIDASE"/>
    <property type="match status" value="1"/>
</dbReference>
<dbReference type="EMBL" id="GEDC01025508">
    <property type="protein sequence ID" value="JAS11790.1"/>
    <property type="molecule type" value="Transcribed_RNA"/>
</dbReference>
<evidence type="ECO:0008006" key="3">
    <source>
        <dbReference type="Google" id="ProtNLM"/>
    </source>
</evidence>
<reference evidence="2" key="1">
    <citation type="submission" date="2015-12" db="EMBL/GenBank/DDBJ databases">
        <title>De novo transcriptome assembly of four potential Pierce s Disease insect vectors from Arizona vineyards.</title>
        <authorList>
            <person name="Tassone E.E."/>
        </authorList>
    </citation>
    <scope>NUCLEOTIDE SEQUENCE</scope>
</reference>
<dbReference type="Pfam" id="PF03098">
    <property type="entry name" value="An_peroxidase"/>
    <property type="match status" value="1"/>
</dbReference>
<protein>
    <recommendedName>
        <fullName evidence="3">Peroxidase</fullName>
    </recommendedName>
</protein>
<dbReference type="GO" id="GO:0020037">
    <property type="term" value="F:heme binding"/>
    <property type="evidence" value="ECO:0007669"/>
    <property type="project" value="InterPro"/>
</dbReference>
<sequence>REQMNEASSFLDASVIYGNSQAELDSLRSFIGGQLQIQKSGNRVLMPSINDSTDCRFNSIHKCFKSGDSRANEHIGLAALHTLFIREHNNIADKLSKLN</sequence>
<dbReference type="AlphaFoldDB" id="A0A1B6CEP5"/>
<dbReference type="GO" id="GO:0004601">
    <property type="term" value="F:peroxidase activity"/>
    <property type="evidence" value="ECO:0007669"/>
    <property type="project" value="UniProtKB-KW"/>
</dbReference>
<name>A0A1B6CEP5_9HEMI</name>
<dbReference type="PANTHER" id="PTHR11475:SF134">
    <property type="entry name" value="LD42267P"/>
    <property type="match status" value="1"/>
</dbReference>
<feature type="non-terminal residue" evidence="2">
    <location>
        <position position="1"/>
    </location>
</feature>
<dbReference type="InterPro" id="IPR037120">
    <property type="entry name" value="Haem_peroxidase_sf_animal"/>
</dbReference>
<keyword evidence="1" id="KW-0575">Peroxidase</keyword>